<evidence type="ECO:0000256" key="3">
    <source>
        <dbReference type="ARBA" id="ARBA00022576"/>
    </source>
</evidence>
<evidence type="ECO:0000313" key="9">
    <source>
        <dbReference type="Proteomes" id="UP000092993"/>
    </source>
</evidence>
<dbReference type="Gene3D" id="3.20.10.10">
    <property type="entry name" value="D-amino Acid Aminotransferase, subunit A, domain 2"/>
    <property type="match status" value="1"/>
</dbReference>
<dbReference type="GO" id="GO:0005739">
    <property type="term" value="C:mitochondrion"/>
    <property type="evidence" value="ECO:0007669"/>
    <property type="project" value="TreeGrafter"/>
</dbReference>
<dbReference type="NCBIfam" id="TIGR01123">
    <property type="entry name" value="ilvE_II"/>
    <property type="match status" value="1"/>
</dbReference>
<dbReference type="PANTHER" id="PTHR11825">
    <property type="entry name" value="SUBGROUP IIII AMINOTRANSFERASE"/>
    <property type="match status" value="1"/>
</dbReference>
<comment type="cofactor">
    <cofactor evidence="1">
        <name>pyridoxal 5'-phosphate</name>
        <dbReference type="ChEBI" id="CHEBI:597326"/>
    </cofactor>
</comment>
<comment type="caution">
    <text evidence="8">The sequence shown here is derived from an EMBL/GenBank/DDBJ whole genome shotgun (WGS) entry which is preliminary data.</text>
</comment>
<keyword evidence="9" id="KW-1185">Reference proteome</keyword>
<feature type="non-terminal residue" evidence="8">
    <location>
        <position position="1"/>
    </location>
</feature>
<dbReference type="FunFam" id="3.30.470.10:FF:000005">
    <property type="entry name" value="Branched-chain-amino-acid aminotransferase"/>
    <property type="match status" value="1"/>
</dbReference>
<evidence type="ECO:0000256" key="4">
    <source>
        <dbReference type="ARBA" id="ARBA00022605"/>
    </source>
</evidence>
<dbReference type="GO" id="GO:0004084">
    <property type="term" value="F:branched-chain-amino-acid transaminase activity"/>
    <property type="evidence" value="ECO:0007669"/>
    <property type="project" value="InterPro"/>
</dbReference>
<evidence type="ECO:0000256" key="7">
    <source>
        <dbReference type="ARBA" id="ARBA00023304"/>
    </source>
</evidence>
<accession>A0A1C7MRS3</accession>
<evidence type="ECO:0000256" key="5">
    <source>
        <dbReference type="ARBA" id="ARBA00022679"/>
    </source>
</evidence>
<keyword evidence="6" id="KW-0663">Pyridoxal phosphate</keyword>
<reference evidence="8 9" key="1">
    <citation type="submission" date="2016-03" db="EMBL/GenBank/DDBJ databases">
        <title>Whole genome sequencing of Grifola frondosa 9006-11.</title>
        <authorList>
            <person name="Min B."/>
            <person name="Park H."/>
            <person name="Kim J.-G."/>
            <person name="Cho H."/>
            <person name="Oh Y.-L."/>
            <person name="Kong W.-S."/>
            <person name="Choi I.-G."/>
        </authorList>
    </citation>
    <scope>NUCLEOTIDE SEQUENCE [LARGE SCALE GENOMIC DNA]</scope>
    <source>
        <strain evidence="8 9">9006-11</strain>
    </source>
</reference>
<evidence type="ECO:0000256" key="6">
    <source>
        <dbReference type="ARBA" id="ARBA00022898"/>
    </source>
</evidence>
<evidence type="ECO:0000313" key="8">
    <source>
        <dbReference type="EMBL" id="OBZ79518.1"/>
    </source>
</evidence>
<dbReference type="Gene3D" id="3.30.470.10">
    <property type="match status" value="1"/>
</dbReference>
<keyword evidence="7" id="KW-0100">Branched-chain amino acid biosynthesis</keyword>
<organism evidence="8 9">
    <name type="scientific">Grifola frondosa</name>
    <name type="common">Maitake</name>
    <name type="synonym">Polyporus frondosus</name>
    <dbReference type="NCBI Taxonomy" id="5627"/>
    <lineage>
        <taxon>Eukaryota</taxon>
        <taxon>Fungi</taxon>
        <taxon>Dikarya</taxon>
        <taxon>Basidiomycota</taxon>
        <taxon>Agaricomycotina</taxon>
        <taxon>Agaricomycetes</taxon>
        <taxon>Polyporales</taxon>
        <taxon>Grifolaceae</taxon>
        <taxon>Grifola</taxon>
    </lineage>
</organism>
<dbReference type="STRING" id="5627.A0A1C7MRS3"/>
<proteinExistence type="inferred from homology"/>
<dbReference type="EMBL" id="LUGG01000001">
    <property type="protein sequence ID" value="OBZ79518.1"/>
    <property type="molecule type" value="Genomic_DNA"/>
</dbReference>
<name>A0A1C7MRS3_GRIFR</name>
<evidence type="ECO:0000256" key="1">
    <source>
        <dbReference type="ARBA" id="ARBA00001933"/>
    </source>
</evidence>
<dbReference type="InterPro" id="IPR043132">
    <property type="entry name" value="BCAT-like_C"/>
</dbReference>
<dbReference type="OMA" id="LTEVFAC"/>
<dbReference type="InterPro" id="IPR001544">
    <property type="entry name" value="Aminotrans_IV"/>
</dbReference>
<dbReference type="OrthoDB" id="1732691at2759"/>
<dbReference type="InterPro" id="IPR036038">
    <property type="entry name" value="Aminotransferase-like"/>
</dbReference>
<gene>
    <name evidence="8" type="primary">BAT2</name>
    <name evidence="8" type="ORF">A0H81_00586</name>
</gene>
<dbReference type="SUPFAM" id="SSF56752">
    <property type="entry name" value="D-aminoacid aminotransferase-like PLP-dependent enzymes"/>
    <property type="match status" value="1"/>
</dbReference>
<sequence>VTVTLRVCDTSAESARVTADSSATLTWDYTEFRHRVRLFSLDITSAVSSSRCRNLCDLSLRGQNLVTFLDGAINYTLGSSNHLRLGLADARYNSTVTRDPKTRESATLPDIDPSRVEVIRNVQPKTPPAPSSLVFGHTFTDHMLTIPWRINEGWGAPKIQPYGHLKLEPSATVFHYANGLFEGLKAYRDTNGKVTLFRPDMNMKRMNTSAERIALPTFNGDAVIELMKQLIRLDRHWIPNEPGYSLYIRPTMIGTQAALGIAPPKEALLFVICSPVGPYYPRGFKPVALYGTTEYTRATHGGIGAFKLGANYAAGVAAQKAAGKLGYVQNLWLHGPEHHITEVGTMNAFVVFKRPDGGMTSCLPDADRSHSDGTCYPPLDGIILPGVTRDSVLALARNHASGKIKIPELTNKLVVSERPVTMKEVKDAAESGSLVEFFGTGTAAVISPVDRIGYLGTDIPIPTGPDGMGPVSRPIWNQLVGIQKGTIPSDWSVVVTE</sequence>
<keyword evidence="4" id="KW-0028">Amino-acid biosynthesis</keyword>
<dbReference type="GO" id="GO:0009098">
    <property type="term" value="P:L-leucine biosynthetic process"/>
    <property type="evidence" value="ECO:0007669"/>
    <property type="project" value="TreeGrafter"/>
</dbReference>
<dbReference type="InterPro" id="IPR043131">
    <property type="entry name" value="BCAT-like_N"/>
</dbReference>
<comment type="similarity">
    <text evidence="2">Belongs to the class-IV pyridoxal-phosphate-dependent aminotransferase family.</text>
</comment>
<dbReference type="Proteomes" id="UP000092993">
    <property type="component" value="Unassembled WGS sequence"/>
</dbReference>
<dbReference type="Pfam" id="PF01063">
    <property type="entry name" value="Aminotran_4"/>
    <property type="match status" value="1"/>
</dbReference>
<protein>
    <submittedName>
        <fullName evidence="8">Branched-chain-amino-acid aminotransferase, cytosolic</fullName>
    </submittedName>
</protein>
<dbReference type="AlphaFoldDB" id="A0A1C7MRS3"/>
<dbReference type="InterPro" id="IPR033939">
    <property type="entry name" value="BCAT_family"/>
</dbReference>
<evidence type="ECO:0000256" key="2">
    <source>
        <dbReference type="ARBA" id="ARBA00009320"/>
    </source>
</evidence>
<dbReference type="CDD" id="cd01557">
    <property type="entry name" value="BCAT_beta_family"/>
    <property type="match status" value="1"/>
</dbReference>
<dbReference type="NCBIfam" id="NF009897">
    <property type="entry name" value="PRK13357.1"/>
    <property type="match status" value="1"/>
</dbReference>
<dbReference type="InterPro" id="IPR005786">
    <property type="entry name" value="B_amino_transII"/>
</dbReference>
<keyword evidence="5 8" id="KW-0808">Transferase</keyword>
<dbReference type="GO" id="GO:0009099">
    <property type="term" value="P:L-valine biosynthetic process"/>
    <property type="evidence" value="ECO:0007669"/>
    <property type="project" value="TreeGrafter"/>
</dbReference>
<dbReference type="PANTHER" id="PTHR11825:SF44">
    <property type="entry name" value="BRANCHED-CHAIN-AMINO-ACID AMINOTRANSFERASE"/>
    <property type="match status" value="1"/>
</dbReference>
<keyword evidence="3 8" id="KW-0032">Aminotransferase</keyword>